<keyword evidence="2" id="KW-1185">Reference proteome</keyword>
<dbReference type="Proteomes" id="UP000295509">
    <property type="component" value="Unassembled WGS sequence"/>
</dbReference>
<dbReference type="OrthoDB" id="9135240at2"/>
<evidence type="ECO:0000313" key="1">
    <source>
        <dbReference type="EMBL" id="TDY52720.1"/>
    </source>
</evidence>
<accession>A0A4R8LX12</accession>
<sequence length="285" mass="32879">MVESKRIKTLRGSLIRDIPKFPNNRETKEAMESMPLGTLLVHYLNWISRYVANKPRAVVVEPSVKKDVRWKHLNSAIEGFFEKVRSGEDLTPYLSLRVHSKGYNLESSKTGPDVNRWSDKDLILNAMGFHHFHLGDGREIRGHVQRTSEVLFAAVTRDKFTALGIFDHSVFNFSVDKMTDERSKLWKLFDSFRTGTLPPGTLVVSSPITSSGHPIHVVQTAGLYAREINQIDLRLDQREYIERFYDKVDLKPPVNAKFEWKLEYSDLVLYEKELGHSFVVRQGFN</sequence>
<organism evidence="1 2">
    <name type="scientific">Paraburkholderia rhizosphaerae</name>
    <dbReference type="NCBI Taxonomy" id="480658"/>
    <lineage>
        <taxon>Bacteria</taxon>
        <taxon>Pseudomonadati</taxon>
        <taxon>Pseudomonadota</taxon>
        <taxon>Betaproteobacteria</taxon>
        <taxon>Burkholderiales</taxon>
        <taxon>Burkholderiaceae</taxon>
        <taxon>Paraburkholderia</taxon>
    </lineage>
</organism>
<comment type="caution">
    <text evidence="1">The sequence shown here is derived from an EMBL/GenBank/DDBJ whole genome shotgun (WGS) entry which is preliminary data.</text>
</comment>
<evidence type="ECO:0000313" key="2">
    <source>
        <dbReference type="Proteomes" id="UP000295509"/>
    </source>
</evidence>
<dbReference type="AlphaFoldDB" id="A0A4R8LX12"/>
<proteinExistence type="predicted"/>
<dbReference type="EMBL" id="SORE01000004">
    <property type="protein sequence ID" value="TDY52720.1"/>
    <property type="molecule type" value="Genomic_DNA"/>
</dbReference>
<gene>
    <name evidence="1" type="ORF">BX592_1042</name>
</gene>
<reference evidence="1 2" key="1">
    <citation type="submission" date="2019-03" db="EMBL/GenBank/DDBJ databases">
        <title>Genomic Encyclopedia of Type Strains, Phase III (KMG-III): the genomes of soil and plant-associated and newly described type strains.</title>
        <authorList>
            <person name="Whitman W."/>
        </authorList>
    </citation>
    <scope>NUCLEOTIDE SEQUENCE [LARGE SCALE GENOMIC DNA]</scope>
    <source>
        <strain evidence="1 2">LMG 29544</strain>
    </source>
</reference>
<dbReference type="RefSeq" id="WP_134190765.1">
    <property type="nucleotide sequence ID" value="NZ_JBHLUW010000002.1"/>
</dbReference>
<protein>
    <submittedName>
        <fullName evidence="1">Uncharacterized protein</fullName>
    </submittedName>
</protein>
<name>A0A4R8LX12_9BURK</name>